<keyword evidence="3" id="KW-1185">Reference proteome</keyword>
<keyword evidence="1" id="KW-0812">Transmembrane</keyword>
<dbReference type="KEGG" id="sfol:H3H32_25765"/>
<feature type="transmembrane region" description="Helical" evidence="1">
    <location>
        <begin position="77"/>
        <end position="97"/>
    </location>
</feature>
<gene>
    <name evidence="2" type="ORF">H3H32_25765</name>
</gene>
<reference evidence="2 3" key="1">
    <citation type="submission" date="2020-07" db="EMBL/GenBank/DDBJ databases">
        <title>Spirosoma foliorum sp. nov., isolated from the leaves on the Nejang mountain Korea, Republic of.</title>
        <authorList>
            <person name="Ho H."/>
            <person name="Lee Y.-J."/>
            <person name="Nurcahyanto D.-A."/>
            <person name="Kim S.-G."/>
        </authorList>
    </citation>
    <scope>NUCLEOTIDE SEQUENCE [LARGE SCALE GENOMIC DNA]</scope>
    <source>
        <strain evidence="2 3">PL0136</strain>
    </source>
</reference>
<dbReference type="InterPro" id="IPR025250">
    <property type="entry name" value="DUF4199"/>
</dbReference>
<dbReference type="Pfam" id="PF13858">
    <property type="entry name" value="DUF4199"/>
    <property type="match status" value="1"/>
</dbReference>
<name>A0A7G5GR53_9BACT</name>
<accession>A0A7G5GR53</accession>
<evidence type="ECO:0000256" key="1">
    <source>
        <dbReference type="SAM" id="Phobius"/>
    </source>
</evidence>
<dbReference type="EMBL" id="CP059732">
    <property type="protein sequence ID" value="QMW01345.1"/>
    <property type="molecule type" value="Genomic_DNA"/>
</dbReference>
<dbReference type="RefSeq" id="WP_182458627.1">
    <property type="nucleotide sequence ID" value="NZ_CP059732.1"/>
</dbReference>
<proteinExistence type="predicted"/>
<dbReference type="AlphaFoldDB" id="A0A7G5GR53"/>
<evidence type="ECO:0000313" key="2">
    <source>
        <dbReference type="EMBL" id="QMW01345.1"/>
    </source>
</evidence>
<sequence>MNNQTSTARVALKWGLITGITLVVYSIILYTLDQTTNRSLSLVIYLILIVGLVLSMRDYRTANEGYMSYGEGMSTGTLVSAIAGFLSSLFTVFYTQIIDPGFQERITEQVRTQMEDQGTMSDEQIDQGIEMMQKFQSPGITFAVGIFMTILIGVIFSLIIAAFIRRNKDNPFE</sequence>
<feature type="transmembrane region" description="Helical" evidence="1">
    <location>
        <begin position="140"/>
        <end position="164"/>
    </location>
</feature>
<keyword evidence="1" id="KW-0472">Membrane</keyword>
<feature type="transmembrane region" description="Helical" evidence="1">
    <location>
        <begin position="38"/>
        <end position="56"/>
    </location>
</feature>
<dbReference type="Proteomes" id="UP000515369">
    <property type="component" value="Chromosome"/>
</dbReference>
<evidence type="ECO:0000313" key="3">
    <source>
        <dbReference type="Proteomes" id="UP000515369"/>
    </source>
</evidence>
<organism evidence="2 3">
    <name type="scientific">Spirosoma foliorum</name>
    <dbReference type="NCBI Taxonomy" id="2710596"/>
    <lineage>
        <taxon>Bacteria</taxon>
        <taxon>Pseudomonadati</taxon>
        <taxon>Bacteroidota</taxon>
        <taxon>Cytophagia</taxon>
        <taxon>Cytophagales</taxon>
        <taxon>Cytophagaceae</taxon>
        <taxon>Spirosoma</taxon>
    </lineage>
</organism>
<keyword evidence="1" id="KW-1133">Transmembrane helix</keyword>
<feature type="transmembrane region" description="Helical" evidence="1">
    <location>
        <begin position="12"/>
        <end position="32"/>
    </location>
</feature>
<protein>
    <submittedName>
        <fullName evidence="2">DUF4199 domain-containing protein</fullName>
    </submittedName>
</protein>